<proteinExistence type="predicted"/>
<keyword evidence="3" id="KW-1185">Reference proteome</keyword>
<reference evidence="2" key="1">
    <citation type="journal article" date="2021" name="Nat. Commun.">
        <title>Genetic determinants of endophytism in the Arabidopsis root mycobiome.</title>
        <authorList>
            <person name="Mesny F."/>
            <person name="Miyauchi S."/>
            <person name="Thiergart T."/>
            <person name="Pickel B."/>
            <person name="Atanasova L."/>
            <person name="Karlsson M."/>
            <person name="Huettel B."/>
            <person name="Barry K.W."/>
            <person name="Haridas S."/>
            <person name="Chen C."/>
            <person name="Bauer D."/>
            <person name="Andreopoulos W."/>
            <person name="Pangilinan J."/>
            <person name="LaButti K."/>
            <person name="Riley R."/>
            <person name="Lipzen A."/>
            <person name="Clum A."/>
            <person name="Drula E."/>
            <person name="Henrissat B."/>
            <person name="Kohler A."/>
            <person name="Grigoriev I.V."/>
            <person name="Martin F.M."/>
            <person name="Hacquard S."/>
        </authorList>
    </citation>
    <scope>NUCLEOTIDE SEQUENCE</scope>
    <source>
        <strain evidence="2">MPI-CAGE-AT-0016</strain>
    </source>
</reference>
<gene>
    <name evidence="2" type="ORF">B0T11DRAFT_329349</name>
</gene>
<comment type="caution">
    <text evidence="2">The sequence shown here is derived from an EMBL/GenBank/DDBJ whole genome shotgun (WGS) entry which is preliminary data.</text>
</comment>
<dbReference type="OrthoDB" id="4799468at2759"/>
<evidence type="ECO:0000313" key="3">
    <source>
        <dbReference type="Proteomes" id="UP000813385"/>
    </source>
</evidence>
<evidence type="ECO:0000313" key="2">
    <source>
        <dbReference type="EMBL" id="KAH7363369.1"/>
    </source>
</evidence>
<accession>A0A8K0TJN9</accession>
<dbReference type="EMBL" id="JAGPXD010000003">
    <property type="protein sequence ID" value="KAH7363369.1"/>
    <property type="molecule type" value="Genomic_DNA"/>
</dbReference>
<organism evidence="2 3">
    <name type="scientific">Plectosphaerella cucumerina</name>
    <dbReference type="NCBI Taxonomy" id="40658"/>
    <lineage>
        <taxon>Eukaryota</taxon>
        <taxon>Fungi</taxon>
        <taxon>Dikarya</taxon>
        <taxon>Ascomycota</taxon>
        <taxon>Pezizomycotina</taxon>
        <taxon>Sordariomycetes</taxon>
        <taxon>Hypocreomycetidae</taxon>
        <taxon>Glomerellales</taxon>
        <taxon>Plectosphaerellaceae</taxon>
        <taxon>Plectosphaerella</taxon>
    </lineage>
</organism>
<protein>
    <submittedName>
        <fullName evidence="2">Uncharacterized protein</fullName>
    </submittedName>
</protein>
<name>A0A8K0TJN9_9PEZI</name>
<dbReference type="AlphaFoldDB" id="A0A8K0TJN9"/>
<sequence length="96" mass="11730">MPLQWSTALLVVPRSEGSHQVTQPRRQSQQDYRQYDYRQYQEEPPRRQSDDYYAHHDKSRRREERNPLMTVWRETYEVWDGVLEVVGKAWFKMGGK</sequence>
<evidence type="ECO:0000256" key="1">
    <source>
        <dbReference type="SAM" id="MobiDB-lite"/>
    </source>
</evidence>
<feature type="compositionally biased region" description="Low complexity" evidence="1">
    <location>
        <begin position="23"/>
        <end position="32"/>
    </location>
</feature>
<feature type="region of interest" description="Disordered" evidence="1">
    <location>
        <begin position="14"/>
        <end position="66"/>
    </location>
</feature>
<dbReference type="Proteomes" id="UP000813385">
    <property type="component" value="Unassembled WGS sequence"/>
</dbReference>
<feature type="compositionally biased region" description="Basic and acidic residues" evidence="1">
    <location>
        <begin position="33"/>
        <end position="66"/>
    </location>
</feature>